<accession>A0A4U8UZS6</accession>
<proteinExistence type="predicted"/>
<sequence length="102" mass="11114">MHNNDAIQKVSQQKEAAKDPASSVAFRKTAVWEPKSSSTPPNEREGVDSTTGHPPVGECHIHAEAVAVKATRTESRLDASIVDRDSAQNRPLGHRFFLSIVI</sequence>
<feature type="region of interest" description="Disordered" evidence="1">
    <location>
        <begin position="1"/>
        <end position="57"/>
    </location>
</feature>
<evidence type="ECO:0000313" key="3">
    <source>
        <dbReference type="Proteomes" id="UP000298663"/>
    </source>
</evidence>
<dbReference type="AlphaFoldDB" id="A0A4U8UZS6"/>
<evidence type="ECO:0000256" key="1">
    <source>
        <dbReference type="SAM" id="MobiDB-lite"/>
    </source>
</evidence>
<comment type="caution">
    <text evidence="2">The sequence shown here is derived from an EMBL/GenBank/DDBJ whole genome shotgun (WGS) entry which is preliminary data.</text>
</comment>
<dbReference type="EMBL" id="AZBU02000001">
    <property type="protein sequence ID" value="TMS37468.1"/>
    <property type="molecule type" value="Genomic_DNA"/>
</dbReference>
<organism evidence="2 3">
    <name type="scientific">Steinernema carpocapsae</name>
    <name type="common">Entomopathogenic nematode</name>
    <dbReference type="NCBI Taxonomy" id="34508"/>
    <lineage>
        <taxon>Eukaryota</taxon>
        <taxon>Metazoa</taxon>
        <taxon>Ecdysozoa</taxon>
        <taxon>Nematoda</taxon>
        <taxon>Chromadorea</taxon>
        <taxon>Rhabditida</taxon>
        <taxon>Tylenchina</taxon>
        <taxon>Panagrolaimomorpha</taxon>
        <taxon>Strongyloidoidea</taxon>
        <taxon>Steinernematidae</taxon>
        <taxon>Steinernema</taxon>
    </lineage>
</organism>
<name>A0A4U8UZS6_STECR</name>
<evidence type="ECO:0000313" key="2">
    <source>
        <dbReference type="EMBL" id="TMS37468.1"/>
    </source>
</evidence>
<reference evidence="2 3" key="2">
    <citation type="journal article" date="2019" name="G3 (Bethesda)">
        <title>Hybrid Assembly of the Genome of the Entomopathogenic Nematode Steinernema carpocapsae Identifies the X-Chromosome.</title>
        <authorList>
            <person name="Serra L."/>
            <person name="Macchietto M."/>
            <person name="Macias-Munoz A."/>
            <person name="McGill C.J."/>
            <person name="Rodriguez I.M."/>
            <person name="Rodriguez B."/>
            <person name="Murad R."/>
            <person name="Mortazavi A."/>
        </authorList>
    </citation>
    <scope>NUCLEOTIDE SEQUENCE [LARGE SCALE GENOMIC DNA]</scope>
    <source>
        <strain evidence="2 3">ALL</strain>
    </source>
</reference>
<gene>
    <name evidence="2" type="ORF">L596_004392</name>
</gene>
<reference evidence="2 3" key="1">
    <citation type="journal article" date="2015" name="Genome Biol.">
        <title>Comparative genomics of Steinernema reveals deeply conserved gene regulatory networks.</title>
        <authorList>
            <person name="Dillman A.R."/>
            <person name="Macchietto M."/>
            <person name="Porter C.F."/>
            <person name="Rogers A."/>
            <person name="Williams B."/>
            <person name="Antoshechkin I."/>
            <person name="Lee M.M."/>
            <person name="Goodwin Z."/>
            <person name="Lu X."/>
            <person name="Lewis E.E."/>
            <person name="Goodrich-Blair H."/>
            <person name="Stock S.P."/>
            <person name="Adams B.J."/>
            <person name="Sternberg P.W."/>
            <person name="Mortazavi A."/>
        </authorList>
    </citation>
    <scope>NUCLEOTIDE SEQUENCE [LARGE SCALE GENOMIC DNA]</scope>
    <source>
        <strain evidence="2 3">ALL</strain>
    </source>
</reference>
<feature type="compositionally biased region" description="Polar residues" evidence="1">
    <location>
        <begin position="1"/>
        <end position="14"/>
    </location>
</feature>
<dbReference type="Proteomes" id="UP000298663">
    <property type="component" value="Unassembled WGS sequence"/>
</dbReference>
<protein>
    <submittedName>
        <fullName evidence="2">Uncharacterized protein</fullName>
    </submittedName>
</protein>
<keyword evidence="3" id="KW-1185">Reference proteome</keyword>